<dbReference type="InterPro" id="IPR008914">
    <property type="entry name" value="PEBP"/>
</dbReference>
<dbReference type="PANTHER" id="PTHR11362">
    <property type="entry name" value="PHOSPHATIDYLETHANOLAMINE-BINDING PROTEIN"/>
    <property type="match status" value="1"/>
</dbReference>
<dbReference type="STRING" id="933084.A0A067PYI5"/>
<reference evidence="3" key="1">
    <citation type="journal article" date="2014" name="Proc. Natl. Acad. Sci. U.S.A.">
        <title>Extensive sampling of basidiomycete genomes demonstrates inadequacy of the white-rot/brown-rot paradigm for wood decay fungi.</title>
        <authorList>
            <person name="Riley R."/>
            <person name="Salamov A.A."/>
            <person name="Brown D.W."/>
            <person name="Nagy L.G."/>
            <person name="Floudas D."/>
            <person name="Held B.W."/>
            <person name="Levasseur A."/>
            <person name="Lombard V."/>
            <person name="Morin E."/>
            <person name="Otillar R."/>
            <person name="Lindquist E.A."/>
            <person name="Sun H."/>
            <person name="LaButti K.M."/>
            <person name="Schmutz J."/>
            <person name="Jabbour D."/>
            <person name="Luo H."/>
            <person name="Baker S.E."/>
            <person name="Pisabarro A.G."/>
            <person name="Walton J.D."/>
            <person name="Blanchette R.A."/>
            <person name="Henrissat B."/>
            <person name="Martin F."/>
            <person name="Cullen D."/>
            <person name="Hibbett D.S."/>
            <person name="Grigoriev I.V."/>
        </authorList>
    </citation>
    <scope>NUCLEOTIDE SEQUENCE [LARGE SCALE GENOMIC DNA]</scope>
    <source>
        <strain evidence="3">MUCL 33604</strain>
    </source>
</reference>
<proteinExistence type="predicted"/>
<dbReference type="Proteomes" id="UP000027265">
    <property type="component" value="Unassembled WGS sequence"/>
</dbReference>
<dbReference type="SUPFAM" id="SSF49777">
    <property type="entry name" value="PEBP-like"/>
    <property type="match status" value="1"/>
</dbReference>
<sequence>MSQALDPLSTITTSLSRSQIIPDVLPPSFTPTLLFSITWPDGKEAMLGNELRREDVSEEPSVNFTPMNMPWEQADNTGEEGGFGDVTYTIVMVDPDAPSRKDPKFKSFRHWVLTGLKAPPQSTTESENLTAVHSRPATTPYRPPGPPPGTGIHRYTFLLFQEPMSSISIPLEAPEHGTTIEQRIRWDPIEFGEKYGLKLVAANFFLCRSEE</sequence>
<protein>
    <recommendedName>
        <fullName evidence="4">PEBP-like protein</fullName>
    </recommendedName>
</protein>
<dbReference type="InParanoid" id="A0A067PYI5"/>
<name>A0A067PYI5_9AGAM</name>
<feature type="region of interest" description="Disordered" evidence="1">
    <location>
        <begin position="119"/>
        <end position="147"/>
    </location>
</feature>
<dbReference type="GO" id="GO:0005543">
    <property type="term" value="F:phospholipid binding"/>
    <property type="evidence" value="ECO:0007669"/>
    <property type="project" value="TreeGrafter"/>
</dbReference>
<dbReference type="Gene3D" id="3.90.280.10">
    <property type="entry name" value="PEBP-like"/>
    <property type="match status" value="1"/>
</dbReference>
<dbReference type="HOGENOM" id="CLU_043994_3_1_1"/>
<dbReference type="InterPro" id="IPR035810">
    <property type="entry name" value="PEBP_euk"/>
</dbReference>
<evidence type="ECO:0000313" key="3">
    <source>
        <dbReference type="Proteomes" id="UP000027265"/>
    </source>
</evidence>
<keyword evidence="3" id="KW-1185">Reference proteome</keyword>
<dbReference type="CDD" id="cd00866">
    <property type="entry name" value="PEBP_euk"/>
    <property type="match status" value="1"/>
</dbReference>
<dbReference type="Pfam" id="PF01161">
    <property type="entry name" value="PBP"/>
    <property type="match status" value="1"/>
</dbReference>
<dbReference type="GO" id="GO:0030414">
    <property type="term" value="F:peptidase inhibitor activity"/>
    <property type="evidence" value="ECO:0007669"/>
    <property type="project" value="TreeGrafter"/>
</dbReference>
<gene>
    <name evidence="2" type="ORF">JAAARDRAFT_37416</name>
</gene>
<organism evidence="2 3">
    <name type="scientific">Jaapia argillacea MUCL 33604</name>
    <dbReference type="NCBI Taxonomy" id="933084"/>
    <lineage>
        <taxon>Eukaryota</taxon>
        <taxon>Fungi</taxon>
        <taxon>Dikarya</taxon>
        <taxon>Basidiomycota</taxon>
        <taxon>Agaricomycotina</taxon>
        <taxon>Agaricomycetes</taxon>
        <taxon>Agaricomycetidae</taxon>
        <taxon>Jaapiales</taxon>
        <taxon>Jaapiaceae</taxon>
        <taxon>Jaapia</taxon>
    </lineage>
</organism>
<dbReference type="InterPro" id="IPR036610">
    <property type="entry name" value="PEBP-like_sf"/>
</dbReference>
<feature type="compositionally biased region" description="Polar residues" evidence="1">
    <location>
        <begin position="120"/>
        <end position="131"/>
    </location>
</feature>
<dbReference type="GO" id="GO:0030162">
    <property type="term" value="P:regulation of proteolysis"/>
    <property type="evidence" value="ECO:0007669"/>
    <property type="project" value="TreeGrafter"/>
</dbReference>
<accession>A0A067PYI5</accession>
<dbReference type="AlphaFoldDB" id="A0A067PYI5"/>
<evidence type="ECO:0000256" key="1">
    <source>
        <dbReference type="SAM" id="MobiDB-lite"/>
    </source>
</evidence>
<evidence type="ECO:0008006" key="4">
    <source>
        <dbReference type="Google" id="ProtNLM"/>
    </source>
</evidence>
<dbReference type="OrthoDB" id="2506647at2759"/>
<dbReference type="GO" id="GO:0046578">
    <property type="term" value="P:regulation of Ras protein signal transduction"/>
    <property type="evidence" value="ECO:0007669"/>
    <property type="project" value="TreeGrafter"/>
</dbReference>
<dbReference type="PANTHER" id="PTHR11362:SF148">
    <property type="entry name" value="CARBOXYPEPTIDASE Y INHIBITOR"/>
    <property type="match status" value="1"/>
</dbReference>
<evidence type="ECO:0000313" key="2">
    <source>
        <dbReference type="EMBL" id="KDQ55396.1"/>
    </source>
</evidence>
<dbReference type="EMBL" id="KL197725">
    <property type="protein sequence ID" value="KDQ55396.1"/>
    <property type="molecule type" value="Genomic_DNA"/>
</dbReference>